<dbReference type="Proteomes" id="UP000528286">
    <property type="component" value="Unassembled WGS sequence"/>
</dbReference>
<dbReference type="AlphaFoldDB" id="A0A7W6J4Y0"/>
<proteinExistence type="predicted"/>
<keyword evidence="1" id="KW-0472">Membrane</keyword>
<feature type="transmembrane region" description="Helical" evidence="1">
    <location>
        <begin position="78"/>
        <end position="103"/>
    </location>
</feature>
<gene>
    <name evidence="2" type="ORF">GGR23_002066</name>
</gene>
<dbReference type="RefSeq" id="WP_183366177.1">
    <property type="nucleotide sequence ID" value="NZ_JACIEZ010000003.1"/>
</dbReference>
<keyword evidence="1" id="KW-0812">Transmembrane</keyword>
<sequence>MNFLTIAQACAAGFLASLIVLDLLRWCIGEAWPEQRSGLQLERRLLPWALAIAAGPGLMWDATAAYRRREAGTAYDLAAILVVMLLWSASYGLCLIAALRFLAG</sequence>
<evidence type="ECO:0000256" key="1">
    <source>
        <dbReference type="SAM" id="Phobius"/>
    </source>
</evidence>
<dbReference type="EMBL" id="JACIEZ010000003">
    <property type="protein sequence ID" value="MBB4064879.1"/>
    <property type="molecule type" value="Genomic_DNA"/>
</dbReference>
<feature type="transmembrane region" description="Helical" evidence="1">
    <location>
        <begin position="6"/>
        <end position="24"/>
    </location>
</feature>
<keyword evidence="3" id="KW-1185">Reference proteome</keyword>
<organism evidence="2 3">
    <name type="scientific">Gellertiella hungarica</name>
    <dbReference type="NCBI Taxonomy" id="1572859"/>
    <lineage>
        <taxon>Bacteria</taxon>
        <taxon>Pseudomonadati</taxon>
        <taxon>Pseudomonadota</taxon>
        <taxon>Alphaproteobacteria</taxon>
        <taxon>Hyphomicrobiales</taxon>
        <taxon>Rhizobiaceae</taxon>
        <taxon>Gellertiella</taxon>
    </lineage>
</organism>
<name>A0A7W6J4Y0_9HYPH</name>
<keyword evidence="1" id="KW-1133">Transmembrane helix</keyword>
<evidence type="ECO:0000313" key="3">
    <source>
        <dbReference type="Proteomes" id="UP000528286"/>
    </source>
</evidence>
<protein>
    <submittedName>
        <fullName evidence="2">Small neutral amino acid transporter SnatA (MarC family)</fullName>
    </submittedName>
</protein>
<comment type="caution">
    <text evidence="2">The sequence shown here is derived from an EMBL/GenBank/DDBJ whole genome shotgun (WGS) entry which is preliminary data.</text>
</comment>
<accession>A0A7W6J4Y0</accession>
<reference evidence="2 3" key="1">
    <citation type="submission" date="2020-08" db="EMBL/GenBank/DDBJ databases">
        <title>Genomic Encyclopedia of Type Strains, Phase IV (KMG-IV): sequencing the most valuable type-strain genomes for metagenomic binning, comparative biology and taxonomic classification.</title>
        <authorList>
            <person name="Goeker M."/>
        </authorList>
    </citation>
    <scope>NUCLEOTIDE SEQUENCE [LARGE SCALE GENOMIC DNA]</scope>
    <source>
        <strain evidence="2 3">DSM 29853</strain>
    </source>
</reference>
<evidence type="ECO:0000313" key="2">
    <source>
        <dbReference type="EMBL" id="MBB4064879.1"/>
    </source>
</evidence>